<feature type="compositionally biased region" description="Basic and acidic residues" evidence="1">
    <location>
        <begin position="66"/>
        <end position="81"/>
    </location>
</feature>
<dbReference type="AlphaFoldDB" id="A0A507BB64"/>
<comment type="caution">
    <text evidence="2">The sequence shown here is derived from an EMBL/GenBank/DDBJ whole genome shotgun (WGS) entry which is preliminary data.</text>
</comment>
<feature type="compositionally biased region" description="Basic and acidic residues" evidence="1">
    <location>
        <begin position="49"/>
        <end position="59"/>
    </location>
</feature>
<evidence type="ECO:0000313" key="3">
    <source>
        <dbReference type="Proteomes" id="UP000319257"/>
    </source>
</evidence>
<dbReference type="Proteomes" id="UP000319257">
    <property type="component" value="Unassembled WGS sequence"/>
</dbReference>
<protein>
    <submittedName>
        <fullName evidence="2">Uncharacterized protein</fullName>
    </submittedName>
</protein>
<name>A0A507BB64_9PEZI</name>
<dbReference type="GeneID" id="41979821"/>
<proteinExistence type="predicted"/>
<organism evidence="2 3">
    <name type="scientific">Thyridium curvatum</name>
    <dbReference type="NCBI Taxonomy" id="1093900"/>
    <lineage>
        <taxon>Eukaryota</taxon>
        <taxon>Fungi</taxon>
        <taxon>Dikarya</taxon>
        <taxon>Ascomycota</taxon>
        <taxon>Pezizomycotina</taxon>
        <taxon>Sordariomycetes</taxon>
        <taxon>Sordariomycetidae</taxon>
        <taxon>Thyridiales</taxon>
        <taxon>Thyridiaceae</taxon>
        <taxon>Thyridium</taxon>
    </lineage>
</organism>
<dbReference type="EMBL" id="SKBQ01000164">
    <property type="protein sequence ID" value="TPX16793.1"/>
    <property type="molecule type" value="Genomic_DNA"/>
</dbReference>
<evidence type="ECO:0000256" key="1">
    <source>
        <dbReference type="SAM" id="MobiDB-lite"/>
    </source>
</evidence>
<reference evidence="2 3" key="1">
    <citation type="submission" date="2019-06" db="EMBL/GenBank/DDBJ databases">
        <title>Draft genome sequence of the filamentous fungus Phialemoniopsis curvata isolated from diesel fuel.</title>
        <authorList>
            <person name="Varaljay V.A."/>
            <person name="Lyon W.J."/>
            <person name="Crouch A.L."/>
            <person name="Drake C.E."/>
            <person name="Hollomon J.M."/>
            <person name="Nadeau L.J."/>
            <person name="Nunn H.S."/>
            <person name="Stevenson B.S."/>
            <person name="Bojanowski C.L."/>
            <person name="Crookes-Goodson W.J."/>
        </authorList>
    </citation>
    <scope>NUCLEOTIDE SEQUENCE [LARGE SCALE GENOMIC DNA]</scope>
    <source>
        <strain evidence="2 3">D216</strain>
    </source>
</reference>
<sequence length="161" mass="17125">MLCIITERHASPPLPPTHSTLLHPPSHTHIHTIIRLPLLPSNPPQQPGREPERNRREPPVRPLPAADERPAHEPVGGDHAQRRQRAQAQQPPVSRPPDGRQDGRDGGVAAAVDARHAERYGAGGGRVRVGGPGEREAEVAQGGLGLEEGAGAVEARDGDEG</sequence>
<feature type="compositionally biased region" description="Gly residues" evidence="1">
    <location>
        <begin position="121"/>
        <end position="132"/>
    </location>
</feature>
<accession>A0A507BB64</accession>
<evidence type="ECO:0000313" key="2">
    <source>
        <dbReference type="EMBL" id="TPX16793.1"/>
    </source>
</evidence>
<feature type="compositionally biased region" description="Basic and acidic residues" evidence="1">
    <location>
        <begin position="1"/>
        <end position="10"/>
    </location>
</feature>
<dbReference type="RefSeq" id="XP_030998504.1">
    <property type="nucleotide sequence ID" value="XM_031135208.1"/>
</dbReference>
<dbReference type="InParanoid" id="A0A507BB64"/>
<feature type="region of interest" description="Disordered" evidence="1">
    <location>
        <begin position="1"/>
        <end position="161"/>
    </location>
</feature>
<gene>
    <name evidence="2" type="ORF">E0L32_012374</name>
</gene>
<keyword evidence="3" id="KW-1185">Reference proteome</keyword>